<dbReference type="EMBL" id="MU150261">
    <property type="protein sequence ID" value="KAF9463617.1"/>
    <property type="molecule type" value="Genomic_DNA"/>
</dbReference>
<proteinExistence type="predicted"/>
<feature type="compositionally biased region" description="Low complexity" evidence="1">
    <location>
        <begin position="469"/>
        <end position="478"/>
    </location>
</feature>
<evidence type="ECO:0000313" key="2">
    <source>
        <dbReference type="EMBL" id="KAF9463617.1"/>
    </source>
</evidence>
<protein>
    <submittedName>
        <fullName evidence="2">Uncharacterized protein</fullName>
    </submittedName>
</protein>
<feature type="compositionally biased region" description="Basic and acidic residues" evidence="1">
    <location>
        <begin position="159"/>
        <end position="171"/>
    </location>
</feature>
<feature type="compositionally biased region" description="Low complexity" evidence="1">
    <location>
        <begin position="172"/>
        <end position="184"/>
    </location>
</feature>
<accession>A0A9P5Y7K9</accession>
<sequence>MDLQHNLFETEKEEDQGITSADWWRNPIQLVSWSYDNPVGAKVCHPKPPHYHELLYHVLLAGQLRNPRISGSSLSAEANLSLNPDLPGVLGVNDVLAPYEADVGFHYYSEILDVIGIREEAKCDLSIEVSEDELAYGKQCWHELVEKLFSGLLDLRGEPEGYPDGDGRSDGSSHSSTTSGLHRSMSTHSSLEFTDSDLSVNSSSVPSTPKVKGTEMDVEVANASPNSSVYYSAMSSPTRPLNASASSFVPSFKPPMGPIPFPSLTCSNTPPPSAAFESFTFSSLNVPPLPSVKIKKDEQGFYSEVETPPPAPPPRPSSALLPPFLQERRKAPISKTRAMVERLRSSNQSQDIFGSNINTPNCIQSASHSPTPSPPMYNLEFLKERLAASEDGRGRGSGVSSPATTDEDGEGWLNIVEEQATQGSKARRTRDLFLALTRHRSDSMPPDKPSISEEGGKKTGEILIPATCSSSPSPLSHSNDGWTEGLTSMPKPAGRARANRKRRSSNIPTPLPITPHFVLPTTTKSPGATHLTYSPASYFYAAYPSVMSPVSYASYMQMQFQMHQMQMRGREALVPSGEWFPNPSPTQPGTPFQKPIMNPNFEPLSAMGVDPQW</sequence>
<evidence type="ECO:0000313" key="3">
    <source>
        <dbReference type="Proteomes" id="UP000807353"/>
    </source>
</evidence>
<organism evidence="2 3">
    <name type="scientific">Collybia nuda</name>
    <dbReference type="NCBI Taxonomy" id="64659"/>
    <lineage>
        <taxon>Eukaryota</taxon>
        <taxon>Fungi</taxon>
        <taxon>Dikarya</taxon>
        <taxon>Basidiomycota</taxon>
        <taxon>Agaricomycotina</taxon>
        <taxon>Agaricomycetes</taxon>
        <taxon>Agaricomycetidae</taxon>
        <taxon>Agaricales</taxon>
        <taxon>Tricholomatineae</taxon>
        <taxon>Clitocybaceae</taxon>
        <taxon>Collybia</taxon>
    </lineage>
</organism>
<name>A0A9P5Y7K9_9AGAR</name>
<feature type="region of interest" description="Disordered" evidence="1">
    <location>
        <begin position="390"/>
        <end position="411"/>
    </location>
</feature>
<keyword evidence="3" id="KW-1185">Reference proteome</keyword>
<dbReference type="OrthoDB" id="2943086at2759"/>
<reference evidence="2" key="1">
    <citation type="submission" date="2020-11" db="EMBL/GenBank/DDBJ databases">
        <authorList>
            <consortium name="DOE Joint Genome Institute"/>
            <person name="Ahrendt S."/>
            <person name="Riley R."/>
            <person name="Andreopoulos W."/>
            <person name="Labutti K."/>
            <person name="Pangilinan J."/>
            <person name="Ruiz-Duenas F.J."/>
            <person name="Barrasa J.M."/>
            <person name="Sanchez-Garcia M."/>
            <person name="Camarero S."/>
            <person name="Miyauchi S."/>
            <person name="Serrano A."/>
            <person name="Linde D."/>
            <person name="Babiker R."/>
            <person name="Drula E."/>
            <person name="Ayuso-Fernandez I."/>
            <person name="Pacheco R."/>
            <person name="Padilla G."/>
            <person name="Ferreira P."/>
            <person name="Barriuso J."/>
            <person name="Kellner H."/>
            <person name="Castanera R."/>
            <person name="Alfaro M."/>
            <person name="Ramirez L."/>
            <person name="Pisabarro A.G."/>
            <person name="Kuo A."/>
            <person name="Tritt A."/>
            <person name="Lipzen A."/>
            <person name="He G."/>
            <person name="Yan M."/>
            <person name="Ng V."/>
            <person name="Cullen D."/>
            <person name="Martin F."/>
            <person name="Rosso M.-N."/>
            <person name="Henrissat B."/>
            <person name="Hibbett D."/>
            <person name="Martinez A.T."/>
            <person name="Grigoriev I.V."/>
        </authorList>
    </citation>
    <scope>NUCLEOTIDE SEQUENCE</scope>
    <source>
        <strain evidence="2">CBS 247.69</strain>
    </source>
</reference>
<evidence type="ECO:0000256" key="1">
    <source>
        <dbReference type="SAM" id="MobiDB-lite"/>
    </source>
</evidence>
<comment type="caution">
    <text evidence="2">The sequence shown here is derived from an EMBL/GenBank/DDBJ whole genome shotgun (WGS) entry which is preliminary data.</text>
</comment>
<dbReference type="AlphaFoldDB" id="A0A9P5Y7K9"/>
<dbReference type="Proteomes" id="UP000807353">
    <property type="component" value="Unassembled WGS sequence"/>
</dbReference>
<gene>
    <name evidence="2" type="ORF">BDZ94DRAFT_1258705</name>
</gene>
<feature type="non-terminal residue" evidence="2">
    <location>
        <position position="1"/>
    </location>
</feature>
<feature type="region of interest" description="Disordered" evidence="1">
    <location>
        <begin position="159"/>
        <end position="216"/>
    </location>
</feature>
<feature type="region of interest" description="Disordered" evidence="1">
    <location>
        <begin position="467"/>
        <end position="520"/>
    </location>
</feature>
<feature type="compositionally biased region" description="Low complexity" evidence="1">
    <location>
        <begin position="196"/>
        <end position="209"/>
    </location>
</feature>